<reference evidence="2 4" key="1">
    <citation type="submission" date="2015-11" db="EMBL/GenBank/DDBJ databases">
        <title>Genomic analysis of 38 Legionella species identifies large and diverse effector repertoires.</title>
        <authorList>
            <person name="Burstein D."/>
            <person name="Amaro F."/>
            <person name="Zusman T."/>
            <person name="Lifshitz Z."/>
            <person name="Cohen O."/>
            <person name="Gilbert J.A."/>
            <person name="Pupko T."/>
            <person name="Shuman H.A."/>
            <person name="Segal G."/>
        </authorList>
    </citation>
    <scope>NUCLEOTIDE SEQUENCE [LARGE SCALE GENOMIC DNA]</scope>
    <source>
        <strain evidence="2 4">CDC#72-OH-14</strain>
    </source>
</reference>
<keyword evidence="1" id="KW-0812">Transmembrane</keyword>
<evidence type="ECO:0000313" key="3">
    <source>
        <dbReference type="EMBL" id="STX35422.1"/>
    </source>
</evidence>
<proteinExistence type="predicted"/>
<feature type="transmembrane region" description="Helical" evidence="1">
    <location>
        <begin position="47"/>
        <end position="65"/>
    </location>
</feature>
<evidence type="ECO:0000313" key="5">
    <source>
        <dbReference type="Proteomes" id="UP000255316"/>
    </source>
</evidence>
<keyword evidence="4" id="KW-1185">Reference proteome</keyword>
<accession>A0A378IKW7</accession>
<evidence type="ECO:0000256" key="1">
    <source>
        <dbReference type="SAM" id="Phobius"/>
    </source>
</evidence>
<protein>
    <submittedName>
        <fullName evidence="3">Uncharacterized protein</fullName>
    </submittedName>
</protein>
<dbReference type="EMBL" id="UGNX01000001">
    <property type="protein sequence ID" value="STX35422.1"/>
    <property type="molecule type" value="Genomic_DNA"/>
</dbReference>
<gene>
    <name evidence="2" type="ORF">Lcin_3173</name>
    <name evidence="3" type="ORF">NCTC12438_02037</name>
</gene>
<evidence type="ECO:0000313" key="4">
    <source>
        <dbReference type="Proteomes" id="UP000054854"/>
    </source>
</evidence>
<organism evidence="3 5">
    <name type="scientific">Legionella cincinnatiensis</name>
    <dbReference type="NCBI Taxonomy" id="28085"/>
    <lineage>
        <taxon>Bacteria</taxon>
        <taxon>Pseudomonadati</taxon>
        <taxon>Pseudomonadota</taxon>
        <taxon>Gammaproteobacteria</taxon>
        <taxon>Legionellales</taxon>
        <taxon>Legionellaceae</taxon>
        <taxon>Legionella</taxon>
    </lineage>
</organism>
<dbReference type="RefSeq" id="WP_058466263.1">
    <property type="nucleotide sequence ID" value="NZ_CAAAHQ010000049.1"/>
</dbReference>
<reference evidence="3 5" key="2">
    <citation type="submission" date="2018-06" db="EMBL/GenBank/DDBJ databases">
        <authorList>
            <consortium name="Pathogen Informatics"/>
            <person name="Doyle S."/>
        </authorList>
    </citation>
    <scope>NUCLEOTIDE SEQUENCE [LARGE SCALE GENOMIC DNA]</scope>
    <source>
        <strain evidence="3 5">NCTC12438</strain>
    </source>
</reference>
<dbReference type="OrthoDB" id="9902621at2"/>
<keyword evidence="1" id="KW-1133">Transmembrane helix</keyword>
<dbReference type="Proteomes" id="UP000255316">
    <property type="component" value="Unassembled WGS sequence"/>
</dbReference>
<evidence type="ECO:0000313" key="2">
    <source>
        <dbReference type="EMBL" id="KTC82103.1"/>
    </source>
</evidence>
<name>A0A378IKW7_9GAMM</name>
<dbReference type="AlphaFoldDB" id="A0A378IKW7"/>
<dbReference type="Proteomes" id="UP000054854">
    <property type="component" value="Unassembled WGS sequence"/>
</dbReference>
<dbReference type="EMBL" id="LNXX01000047">
    <property type="protein sequence ID" value="KTC82103.1"/>
    <property type="molecule type" value="Genomic_DNA"/>
</dbReference>
<sequence length="367" mass="42697">MKQKLNKHVQHIQGRHIPEQLSLQRKQQEFFSKKTKRKKLEDDSQSFQWNYSTIILFTIIAPYLIRSLVPGLINSMHPKRQQQPLLPKKQATIHDQPIIDITENMNCGPKKDGVSQGKICHFNNTRFFLKKLPTHHSWQENSATHNQPGLISYEKFNQNFGRNNLKIQTPNDQFFRENNGTHENFYSGHAEIDFKYMDENKSDLKNIPQKEAAKLMVASTFIQDLHQKNWGYNKDGIVLIDVDSANRLPNGFSDYLHAAAQGFSLINIPMSISHIKEMITIYKEMLKSPLPKFHQDFKLSSGLYKNLLYTYINVCRNTIQEIRESYVKSQFKDENVASGIISSYFTRQLEKVAEMSKASCNSWSCYI</sequence>
<keyword evidence="1" id="KW-0472">Membrane</keyword>